<dbReference type="InterPro" id="IPR040720">
    <property type="entry name" value="GH81_C"/>
</dbReference>
<dbReference type="CDD" id="cd06257">
    <property type="entry name" value="DnaJ"/>
    <property type="match status" value="1"/>
</dbReference>
<dbReference type="Pfam" id="PF23302">
    <property type="entry name" value="HTH_DNAJC9"/>
    <property type="match status" value="1"/>
</dbReference>
<evidence type="ECO:0000256" key="9">
    <source>
        <dbReference type="SAM" id="MobiDB-lite"/>
    </source>
</evidence>
<dbReference type="SMART" id="SM00271">
    <property type="entry name" value="DnaJ"/>
    <property type="match status" value="1"/>
</dbReference>
<proteinExistence type="inferred from homology"/>
<dbReference type="InterPro" id="IPR036869">
    <property type="entry name" value="J_dom_sf"/>
</dbReference>
<name>A0A4Q4SRI6_9PEZI</name>
<dbReference type="PRINTS" id="PR00625">
    <property type="entry name" value="JDOMAIN"/>
</dbReference>
<evidence type="ECO:0000256" key="4">
    <source>
        <dbReference type="ARBA" id="ARBA00022801"/>
    </source>
</evidence>
<dbReference type="OrthoDB" id="4473401at2759"/>
<dbReference type="InterPro" id="IPR056453">
    <property type="entry name" value="HTH_DNAJC9"/>
</dbReference>
<feature type="region of interest" description="Disordered" evidence="9">
    <location>
        <begin position="254"/>
        <end position="273"/>
    </location>
</feature>
<dbReference type="STRING" id="155417.A0A4Q4SRI6"/>
<evidence type="ECO:0000256" key="5">
    <source>
        <dbReference type="ARBA" id="ARBA00023277"/>
    </source>
</evidence>
<evidence type="ECO:0000256" key="2">
    <source>
        <dbReference type="ARBA" id="ARBA00010730"/>
    </source>
</evidence>
<dbReference type="GO" id="GO:0009986">
    <property type="term" value="C:cell surface"/>
    <property type="evidence" value="ECO:0007669"/>
    <property type="project" value="TreeGrafter"/>
</dbReference>
<keyword evidence="4" id="KW-0378">Hydrolase</keyword>
<dbReference type="InterPro" id="IPR018253">
    <property type="entry name" value="DnaJ_domain_CS"/>
</dbReference>
<evidence type="ECO:0000256" key="1">
    <source>
        <dbReference type="ARBA" id="ARBA00000382"/>
    </source>
</evidence>
<dbReference type="GO" id="GO:0042973">
    <property type="term" value="F:glucan endo-1,3-beta-D-glucosidase activity"/>
    <property type="evidence" value="ECO:0007669"/>
    <property type="project" value="UniProtKB-EC"/>
</dbReference>
<evidence type="ECO:0000259" key="10">
    <source>
        <dbReference type="PROSITE" id="PS50076"/>
    </source>
</evidence>
<gene>
    <name evidence="11" type="ORF">DL764_010447</name>
</gene>
<dbReference type="Gene3D" id="2.70.98.30">
    <property type="entry name" value="Golgi alpha-mannosidase II, domain 4"/>
    <property type="match status" value="1"/>
</dbReference>
<dbReference type="Gene3D" id="1.10.287.1170">
    <property type="entry name" value="glycoside hydrolase family 81 endo-[beta] glucanase"/>
    <property type="match status" value="1"/>
</dbReference>
<sequence>MPASEDILEGEPPVINPYEVLGVEPTATPDKIKSAYRKAALKHHPDKVSEDQKENAHETFQSIAFAYAVLSDPVRRKRYDDTGSTSESIADSDGFSWSDFYREQFRDAVSQDAIKKFAKKYKGSDEEKDDLLVSYEQFKGNWDKIYETVMLSDPIHDHERFRSIIADAIEKRDVPPFKAFTLETRKARDARIRAAKKEAGEAEEYAKELGVHDTIFGDKKKKGKKESEQDLAMLIRNNQRNRSNILDDLAAKYGATGGSKKGGKKRAVEEEPSEEAFQAAAARLKKKGKNTGQCIECSVAMPKPPKTGARDEEPARNPAAADAAQGTVSDVPGDIDLGMVLDVKGTVKLFRNLMQINILKVHRVGSTEREVQIWNKIGDFRRDVLCRPWVLDRQDVLGDKKQYLAKETRKRRKERDDVLRREDANRRLNRVGPHPNVERVHKESSMKSIVFIGPVSSRDTMLAYLIPGTLLDSLALLPGTVVASLEAVGNPSIPPLLTSPIPSPTASLLPGEPVLTTSPTSSTAQEAASADIFGAPVATTAPAVSFPVRKDHPVPRLGIDGPAPIGTNKFYASFFLGKQTSPAYVHPYSIAWARGQAALSSWGMAISHVDANQRVYGQVRPETGAAVYYLNPIGTQSLCLSAAELGDETRLTTDNLASHSINVNLHPSSQAQPIITFPIVQGMGFVTARYRAGTPVINTGVFFKTVTKAIKGPKPGLSKYTFRLEDGKVWHLYSYAEQGDDLDLQVVNNGLARSRKPFSGFIQVAKDPGNFESLLDAQSASYPVGVTLSGTISDTQGSYTFDFQKAGDTNTKLLMYALPHHVASFDAETKKAVTEAQLQTTTKGRATAVVADSWTMVEPNIPVTMNFAPWDPQAGPKDLSEEAIRTISPVALKEISQNVDQQANQNSMYFSGKALAKFAELSYTIHDMLKNSTLAQSGLVNLKVVFTRFSENRQQFPLYYETAWGGLVSSATYLTGNDGADFGNTYYNDHHFHYGYFIYAAAIIGYLDPSWLTETNINYVNSLVRDIANPSKEDKYFPVSRNFDWYHGHSWAHGLYDTLDGKAGTVPNFSGEVPEINVQGQDQESSSEDTMHAYAIKMWGRTIKDANMEARGNLMLSVMARSLSTYYLYTDDNAVQPSNFVGNRVAGILFENKCDHTTYFGANIEYIQGIHMLPLLPSTKLTRPSEFVRQEWATFFDSGRAQNVEGGWKGILYANLATIDPRAAWGFFTDKNFDPAWLDGGASLTWYLAYCAVSPEVSAPDWPRTRLVSAGSPLFRGGL</sequence>
<dbReference type="InterPro" id="IPR005200">
    <property type="entry name" value="Endo-beta-glucanase"/>
</dbReference>
<keyword evidence="5" id="KW-0119">Carbohydrate metabolism</keyword>
<keyword evidence="7" id="KW-0961">Cell wall biogenesis/degradation</keyword>
<comment type="catalytic activity">
    <reaction evidence="1">
        <text>Hydrolysis of (1-&gt;3)-beta-D-glucosidic linkages in (1-&gt;3)-beta-D-glucans.</text>
        <dbReference type="EC" id="3.2.1.39"/>
    </reaction>
</comment>
<dbReference type="InterPro" id="IPR012340">
    <property type="entry name" value="NA-bd_OB-fold"/>
</dbReference>
<feature type="region of interest" description="Disordered" evidence="9">
    <location>
        <begin position="298"/>
        <end position="327"/>
    </location>
</feature>
<dbReference type="PANTHER" id="PTHR31983">
    <property type="entry name" value="ENDO-1,3(4)-BETA-GLUCANASE 1"/>
    <property type="match status" value="1"/>
</dbReference>
<dbReference type="EC" id="3.2.1.39" evidence="3"/>
<dbReference type="AlphaFoldDB" id="A0A4Q4SRI6"/>
<evidence type="ECO:0000313" key="12">
    <source>
        <dbReference type="Proteomes" id="UP000293360"/>
    </source>
</evidence>
<dbReference type="FunFam" id="1.10.287.110:FF:000110">
    <property type="entry name" value="DnaJ domain protein (AFU_orthologue AFUA_2G13210)"/>
    <property type="match status" value="1"/>
</dbReference>
<dbReference type="Pfam" id="PF00226">
    <property type="entry name" value="DnaJ"/>
    <property type="match status" value="1"/>
</dbReference>
<evidence type="ECO:0000313" key="11">
    <source>
        <dbReference type="EMBL" id="RYO73669.1"/>
    </source>
</evidence>
<dbReference type="PROSITE" id="PS50076">
    <property type="entry name" value="DNAJ_2"/>
    <property type="match status" value="1"/>
</dbReference>
<evidence type="ECO:0000256" key="8">
    <source>
        <dbReference type="ARBA" id="ARBA00023326"/>
    </source>
</evidence>
<protein>
    <recommendedName>
        <fullName evidence="3">glucan endo-1,3-beta-D-glucosidase</fullName>
        <ecNumber evidence="3">3.2.1.39</ecNumber>
    </recommendedName>
</protein>
<comment type="similarity">
    <text evidence="2">Belongs to the glycosyl hydrolase 81 family.</text>
</comment>
<feature type="domain" description="J" evidence="10">
    <location>
        <begin position="16"/>
        <end position="83"/>
    </location>
</feature>
<organism evidence="11 12">
    <name type="scientific">Monosporascus ibericus</name>
    <dbReference type="NCBI Taxonomy" id="155417"/>
    <lineage>
        <taxon>Eukaryota</taxon>
        <taxon>Fungi</taxon>
        <taxon>Dikarya</taxon>
        <taxon>Ascomycota</taxon>
        <taxon>Pezizomycotina</taxon>
        <taxon>Sordariomycetes</taxon>
        <taxon>Xylariomycetidae</taxon>
        <taxon>Xylariales</taxon>
        <taxon>Xylariales incertae sedis</taxon>
        <taxon>Monosporascus</taxon>
    </lineage>
</organism>
<evidence type="ECO:0000256" key="6">
    <source>
        <dbReference type="ARBA" id="ARBA00023295"/>
    </source>
</evidence>
<dbReference type="Gene3D" id="2.40.50.140">
    <property type="entry name" value="Nucleic acid-binding proteins"/>
    <property type="match status" value="1"/>
</dbReference>
<dbReference type="InterPro" id="IPR001623">
    <property type="entry name" value="DnaJ_domain"/>
</dbReference>
<evidence type="ECO:0000256" key="7">
    <source>
        <dbReference type="ARBA" id="ARBA00023316"/>
    </source>
</evidence>
<evidence type="ECO:0000256" key="3">
    <source>
        <dbReference type="ARBA" id="ARBA00012780"/>
    </source>
</evidence>
<dbReference type="GO" id="GO:0052861">
    <property type="term" value="F:endo-1,3(4)-beta-glucanase activity"/>
    <property type="evidence" value="ECO:0007669"/>
    <property type="project" value="InterPro"/>
</dbReference>
<comment type="caution">
    <text evidence="11">The sequence shown here is derived from an EMBL/GenBank/DDBJ whole genome shotgun (WGS) entry which is preliminary data.</text>
</comment>
<keyword evidence="6" id="KW-0326">Glycosidase</keyword>
<dbReference type="PANTHER" id="PTHR31983:SF0">
    <property type="entry name" value="GLUCAN ENDO-1,3-BETA-D-GLUCOSIDASE 2"/>
    <property type="match status" value="1"/>
</dbReference>
<dbReference type="SUPFAM" id="SSF46565">
    <property type="entry name" value="Chaperone J-domain"/>
    <property type="match status" value="1"/>
</dbReference>
<dbReference type="GO" id="GO:0071555">
    <property type="term" value="P:cell wall organization"/>
    <property type="evidence" value="ECO:0007669"/>
    <property type="project" value="UniProtKB-KW"/>
</dbReference>
<dbReference type="EMBL" id="QJNU01001610">
    <property type="protein sequence ID" value="RYO73669.1"/>
    <property type="molecule type" value="Genomic_DNA"/>
</dbReference>
<dbReference type="PROSITE" id="PS52008">
    <property type="entry name" value="GH81"/>
    <property type="match status" value="1"/>
</dbReference>
<dbReference type="InterPro" id="IPR040451">
    <property type="entry name" value="GH81_N"/>
</dbReference>
<keyword evidence="12" id="KW-1185">Reference proteome</keyword>
<dbReference type="Pfam" id="PF17652">
    <property type="entry name" value="Glyco_hydro81C"/>
    <property type="match status" value="2"/>
</dbReference>
<dbReference type="Proteomes" id="UP000293360">
    <property type="component" value="Unassembled WGS sequence"/>
</dbReference>
<dbReference type="Gene3D" id="1.10.287.110">
    <property type="entry name" value="DnaJ domain"/>
    <property type="match status" value="1"/>
</dbReference>
<keyword evidence="8" id="KW-0624">Polysaccharide degradation</keyword>
<reference evidence="11 12" key="1">
    <citation type="submission" date="2018-06" db="EMBL/GenBank/DDBJ databases">
        <title>Complete Genomes of Monosporascus.</title>
        <authorList>
            <person name="Robinson A.J."/>
            <person name="Natvig D.O."/>
        </authorList>
    </citation>
    <scope>NUCLEOTIDE SEQUENCE [LARGE SCALE GENOMIC DNA]</scope>
    <source>
        <strain evidence="11 12">CBS 110550</strain>
    </source>
</reference>
<dbReference type="Gene3D" id="1.20.5.420">
    <property type="entry name" value="Immunoglobulin FC, subunit C"/>
    <property type="match status" value="1"/>
</dbReference>
<dbReference type="PROSITE" id="PS00636">
    <property type="entry name" value="DNAJ_1"/>
    <property type="match status" value="1"/>
</dbReference>
<dbReference type="Pfam" id="PF03639">
    <property type="entry name" value="Glyco_hydro_81"/>
    <property type="match status" value="1"/>
</dbReference>
<dbReference type="GO" id="GO:0000272">
    <property type="term" value="P:polysaccharide catabolic process"/>
    <property type="evidence" value="ECO:0007669"/>
    <property type="project" value="UniProtKB-KW"/>
</dbReference>
<accession>A0A4Q4SRI6</accession>